<comment type="caution">
    <text evidence="2">The sequence shown here is derived from an EMBL/GenBank/DDBJ whole genome shotgun (WGS) entry which is preliminary data.</text>
</comment>
<evidence type="ECO:0000313" key="2">
    <source>
        <dbReference type="EMBL" id="RVT63882.1"/>
    </source>
</evidence>
<sequence length="48" mass="5459">MLPVKELETRDPAELDSEWVELVLEAKRLGLTSKQVSSFLSDKKQADK</sequence>
<reference evidence="2 3" key="1">
    <citation type="submission" date="2019-01" db="EMBL/GenBank/DDBJ databases">
        <title>Bacillus sp. M5HDSG1-1, whole genome shotgun sequence.</title>
        <authorList>
            <person name="Tuo L."/>
        </authorList>
    </citation>
    <scope>NUCLEOTIDE SEQUENCE [LARGE SCALE GENOMIC DNA]</scope>
    <source>
        <strain evidence="2 3">M5HDSG1-1</strain>
    </source>
</reference>
<dbReference type="Proteomes" id="UP000288024">
    <property type="component" value="Unassembled WGS sequence"/>
</dbReference>
<gene>
    <name evidence="2" type="primary">sinI</name>
    <name evidence="2" type="ORF">EM808_10955</name>
</gene>
<protein>
    <submittedName>
        <fullName evidence="2">DNA-binding anti-repressor SinI</fullName>
    </submittedName>
</protein>
<keyword evidence="3" id="KW-1185">Reference proteome</keyword>
<name>A0A437KD31_9BACI</name>
<accession>A0A437KD31</accession>
<dbReference type="InterPro" id="IPR036281">
    <property type="entry name" value="SinR/SinI_dimer_dom_sf"/>
</dbReference>
<evidence type="ECO:0000259" key="1">
    <source>
        <dbReference type="PROSITE" id="PS51500"/>
    </source>
</evidence>
<dbReference type="PROSITE" id="PS51500">
    <property type="entry name" value="SIN"/>
    <property type="match status" value="1"/>
</dbReference>
<keyword evidence="2" id="KW-0238">DNA-binding</keyword>
<dbReference type="EMBL" id="RZTZ01000003">
    <property type="protein sequence ID" value="RVT63882.1"/>
    <property type="molecule type" value="Genomic_DNA"/>
</dbReference>
<dbReference type="GO" id="GO:0006355">
    <property type="term" value="P:regulation of DNA-templated transcription"/>
    <property type="evidence" value="ECO:0007669"/>
    <property type="project" value="InterPro"/>
</dbReference>
<dbReference type="SUPFAM" id="SSF47406">
    <property type="entry name" value="SinR repressor dimerisation domain-like"/>
    <property type="match status" value="1"/>
</dbReference>
<dbReference type="GO" id="GO:0003677">
    <property type="term" value="F:DNA binding"/>
    <property type="evidence" value="ECO:0007669"/>
    <property type="project" value="UniProtKB-KW"/>
</dbReference>
<dbReference type="AlphaFoldDB" id="A0A437KD31"/>
<organism evidence="2 3">
    <name type="scientific">Niallia taxi</name>
    <dbReference type="NCBI Taxonomy" id="2499688"/>
    <lineage>
        <taxon>Bacteria</taxon>
        <taxon>Bacillati</taxon>
        <taxon>Bacillota</taxon>
        <taxon>Bacilli</taxon>
        <taxon>Bacillales</taxon>
        <taxon>Bacillaceae</taxon>
        <taxon>Niallia</taxon>
    </lineage>
</organism>
<dbReference type="GO" id="GO:0046983">
    <property type="term" value="F:protein dimerization activity"/>
    <property type="evidence" value="ECO:0007669"/>
    <property type="project" value="InterPro"/>
</dbReference>
<evidence type="ECO:0000313" key="3">
    <source>
        <dbReference type="Proteomes" id="UP000288024"/>
    </source>
</evidence>
<dbReference type="InterPro" id="IPR010981">
    <property type="entry name" value="SinR/SinI_dimer_dom"/>
</dbReference>
<feature type="domain" description="Sin" evidence="1">
    <location>
        <begin position="6"/>
        <end position="44"/>
    </location>
</feature>
<dbReference type="Pfam" id="PF08671">
    <property type="entry name" value="SinI"/>
    <property type="match status" value="1"/>
</dbReference>
<proteinExistence type="predicted"/>